<feature type="region of interest" description="Disordered" evidence="8">
    <location>
        <begin position="1354"/>
        <end position="1417"/>
    </location>
</feature>
<dbReference type="GO" id="GO:0009395">
    <property type="term" value="P:phospholipid catabolic process"/>
    <property type="evidence" value="ECO:0007669"/>
    <property type="project" value="TreeGrafter"/>
</dbReference>
<evidence type="ECO:0000256" key="2">
    <source>
        <dbReference type="ARBA" id="ARBA00008664"/>
    </source>
</evidence>
<dbReference type="SUPFAM" id="SSF56024">
    <property type="entry name" value="Phospholipase D/nuclease"/>
    <property type="match status" value="2"/>
</dbReference>
<feature type="region of interest" description="Disordered" evidence="8">
    <location>
        <begin position="55"/>
        <end position="126"/>
    </location>
</feature>
<dbReference type="PANTHER" id="PTHR18896">
    <property type="entry name" value="PHOSPHOLIPASE D"/>
    <property type="match status" value="1"/>
</dbReference>
<feature type="compositionally biased region" description="Polar residues" evidence="8">
    <location>
        <begin position="1574"/>
        <end position="1583"/>
    </location>
</feature>
<dbReference type="InterPro" id="IPR015679">
    <property type="entry name" value="PLipase_D_fam"/>
</dbReference>
<feature type="compositionally biased region" description="Low complexity" evidence="8">
    <location>
        <begin position="1190"/>
        <end position="1210"/>
    </location>
</feature>
<dbReference type="InterPro" id="IPR016555">
    <property type="entry name" value="PLipase_D_euk"/>
</dbReference>
<sequence length="1674" mass="192852">MTIAQEDNSGVSHQLKVLSKKKSVGGDSIESGRFSPEIIGNKFDIRSDLLGTGQFTDRNESRISNDDQKYTDTLEANDQINEDKNKDENKLKYEKEHKNGDNLISESMNGPEIVQNEPLKTDAREQDDIHDMPTWLRKLTNLQNYNFSNDSNSNRWKDLKQVLRFGKSRKDSQTQIPSNRRPSAYVDESEEQAKMRASNLITSLISGSPAALFIGSSFLSDEHQARRAPLLLSLLGLEVKDILTPKNHHEKFQIDLEYGIGDNRLKWSIVRDLRGLISLHSKLKVILFQSKNLKGNKTATLPKFPKLKDDQDSSNYLTATLNEQYLSMRDTPKDLNNSNRIQDYNFSNSTNNSTNLENTPLSHSRNSLTSEAHSSSGNIRSKLHRIASRVSSAHINDDHSQIDEIDEVNQREIFRRKIENYLKQLVTALSLQPQANRLFQFFELSPLGVLLSYETGYQGKQGYLIVGSSAKAQGWRVGHLKLSDFKQMVQRHTNKWFLVRDSYIMYVSGIYSTTPLEVFFVDDQFKVTFSGNENRRSENQDNESLYDDDMSIDDSLENLNLKSSRLSTHFVIRLENRERSLKIFARSEYQVKLWVKSIETMQKNTIWSIKHRFESFAPVRKNCYAQWFVDGRDHFWAISSALELAKDVIYLHDWWLSPELYLRRPANGNQEWRLDRVLKRKAEQGVKIFVIVYRNVGTTVVTDSLWTKHSLIDLHPNIHVLRSPNQWLQNTYFWAHHEKLCIVDHTVAFVGGIDLCFGRYDTPDHVLSDDSPHDFSTRQNTTEESIKYQKFPGKDYSNPRVKDFFDLDKPYESMYDRETTPRMPWHDVHMMTAGQPASDLSRHFIQRWNYLLRQKRPSRPTPILTPPPDWSEENLARFDLTGSCEVQLVRSSCNWSLGLKEKESSIQNAYLKLIETSEHFVYIENQFFITSTTFENIVIENRIGDALVDRIIRAHNERKRWRAVIVIPLMPGFESQVDEAEGSSVRVIMKSQYMSISRGPTSIFGKLQKMKINPYDYIQFFSLRKWGRIGPHRKIVTEQLYIHSKILIVDDRIALIGSANINERSQRGSRDSEVCAVVRDSDTVETTMNGVPYKAGKFAHTLRVRLMREHIGIDVDILEIVEKRFSKIEEIARQEKDGTKTRNFSNKDFEVKSSMVELASRDVLNLPNGTDKWKKFQKQTESLNNSEIINTKNQKNTNKKTSTSYKTPPNLQEKSPLSFQPLYFHSFNNRAREENIGIRENKQLSSDSRITHNLEHKNDVDGNGIDRMDSKESRDYKINAAKTLRKWAKESLANNKNKIFLPNIEQVLGFLDDEHILGDLTNLTNEQELWVNERNQERWNMLKRITYLQRVAAKQQNQNEEENTRRTKVGLSPLFQTSTKTDSQKGQSDGHVRVGSNSSNDQSSSENSILNEPSNPLEMIEDIPGQNIPVVSLDNAGIHEILAKATLPGTSLNVNKFIDPYGFGDPLDDSFYEDVWFDNALKNTLIFREVFHCQPDDTVTTWKHYKAFTRLGAAFNLAQDQEITRREASMQRDSLSAEEESDFTSSRSFEDSKSINVDDINGKDSSDGIIGKAPSSTLDSSNKAETDLNTETTNTSPNSGSNNIRSKSSLYGYRKRIGLGDNETRVFDRPTAEKLLDEIQGHLVLFPVDWLYKEIEGGNWYYNMDRIPPIEIYD</sequence>
<feature type="compositionally biased region" description="Basic and acidic residues" evidence="8">
    <location>
        <begin position="57"/>
        <end position="72"/>
    </location>
</feature>
<evidence type="ECO:0000259" key="10">
    <source>
        <dbReference type="PROSITE" id="PS50035"/>
    </source>
</evidence>
<evidence type="ECO:0000256" key="6">
    <source>
        <dbReference type="ARBA" id="ARBA00023098"/>
    </source>
</evidence>
<feature type="compositionally biased region" description="Basic and acidic residues" evidence="8">
    <location>
        <begin position="81"/>
        <end position="100"/>
    </location>
</feature>
<accession>A0A9P8PV93</accession>
<keyword evidence="12" id="KW-1185">Reference proteome</keyword>
<feature type="compositionally biased region" description="Polar residues" evidence="8">
    <location>
        <begin position="360"/>
        <end position="379"/>
    </location>
</feature>
<feature type="region of interest" description="Disordered" evidence="8">
    <location>
        <begin position="1526"/>
        <end position="1606"/>
    </location>
</feature>
<gene>
    <name evidence="11" type="ORF">WICMUC_001654</name>
</gene>
<dbReference type="InterPro" id="IPR001736">
    <property type="entry name" value="PLipase_D/transphosphatidylase"/>
</dbReference>
<dbReference type="PANTHER" id="PTHR18896:SF76">
    <property type="entry name" value="PHOSPHOLIPASE"/>
    <property type="match status" value="1"/>
</dbReference>
<dbReference type="GO" id="GO:0035556">
    <property type="term" value="P:intracellular signal transduction"/>
    <property type="evidence" value="ECO:0007669"/>
    <property type="project" value="InterPro"/>
</dbReference>
<dbReference type="Pfam" id="PF00614">
    <property type="entry name" value="PLDc"/>
    <property type="match status" value="2"/>
</dbReference>
<proteinExistence type="inferred from homology"/>
<name>A0A9P8PV93_9ASCO</name>
<evidence type="ECO:0000313" key="12">
    <source>
        <dbReference type="Proteomes" id="UP000769528"/>
    </source>
</evidence>
<dbReference type="EC" id="3.1.4.4" evidence="7"/>
<evidence type="ECO:0000259" key="9">
    <source>
        <dbReference type="PROSITE" id="PS50003"/>
    </source>
</evidence>
<dbReference type="CDD" id="cd09141">
    <property type="entry name" value="PLDc_vPLD1_2_yPLD_like_2"/>
    <property type="match status" value="1"/>
</dbReference>
<dbReference type="PROSITE" id="PS50003">
    <property type="entry name" value="PH_DOMAIN"/>
    <property type="match status" value="1"/>
</dbReference>
<dbReference type="PROSITE" id="PS50035">
    <property type="entry name" value="PLD"/>
    <property type="match status" value="2"/>
</dbReference>
<keyword evidence="5 7" id="KW-0442">Lipid degradation</keyword>
<dbReference type="Proteomes" id="UP000769528">
    <property type="component" value="Unassembled WGS sequence"/>
</dbReference>
<evidence type="ECO:0000256" key="7">
    <source>
        <dbReference type="PIRNR" id="PIRNR009376"/>
    </source>
</evidence>
<dbReference type="CDD" id="cd09138">
    <property type="entry name" value="PLDc_vPLD1_2_yPLD_like_1"/>
    <property type="match status" value="1"/>
</dbReference>
<feature type="domain" description="PLD phosphodiesterase" evidence="10">
    <location>
        <begin position="732"/>
        <end position="759"/>
    </location>
</feature>
<feature type="domain" description="PLD phosphodiesterase" evidence="10">
    <location>
        <begin position="1038"/>
        <end position="1065"/>
    </location>
</feature>
<dbReference type="GO" id="GO:0006654">
    <property type="term" value="P:phosphatidic acid biosynthetic process"/>
    <property type="evidence" value="ECO:0007669"/>
    <property type="project" value="InterPro"/>
</dbReference>
<evidence type="ECO:0000256" key="8">
    <source>
        <dbReference type="SAM" id="MobiDB-lite"/>
    </source>
</evidence>
<dbReference type="FunFam" id="3.30.870.10:FF:000011">
    <property type="entry name" value="Phospholipase"/>
    <property type="match status" value="1"/>
</dbReference>
<evidence type="ECO:0000256" key="5">
    <source>
        <dbReference type="ARBA" id="ARBA00022963"/>
    </source>
</evidence>
<dbReference type="CDD" id="cd01254">
    <property type="entry name" value="PH_PLD"/>
    <property type="match status" value="1"/>
</dbReference>
<comment type="catalytic activity">
    <reaction evidence="1 7">
        <text>a 1,2-diacyl-sn-glycero-3-phosphocholine + H2O = a 1,2-diacyl-sn-glycero-3-phosphate + choline + H(+)</text>
        <dbReference type="Rhea" id="RHEA:14445"/>
        <dbReference type="ChEBI" id="CHEBI:15354"/>
        <dbReference type="ChEBI" id="CHEBI:15377"/>
        <dbReference type="ChEBI" id="CHEBI:15378"/>
        <dbReference type="ChEBI" id="CHEBI:57643"/>
        <dbReference type="ChEBI" id="CHEBI:58608"/>
        <dbReference type="EC" id="3.1.4.4"/>
    </reaction>
</comment>
<feature type="region of interest" description="Disordered" evidence="8">
    <location>
        <begin position="1184"/>
        <end position="1212"/>
    </location>
</feature>
<keyword evidence="6" id="KW-0443">Lipid metabolism</keyword>
<keyword evidence="3" id="KW-0677">Repeat</keyword>
<dbReference type="EMBL" id="JAEUBF010000485">
    <property type="protein sequence ID" value="KAH3678225.1"/>
    <property type="molecule type" value="Genomic_DNA"/>
</dbReference>
<feature type="compositionally biased region" description="Polar residues" evidence="8">
    <location>
        <begin position="1374"/>
        <end position="1387"/>
    </location>
</feature>
<reference evidence="11" key="2">
    <citation type="submission" date="2021-01" db="EMBL/GenBank/DDBJ databases">
        <authorList>
            <person name="Schikora-Tamarit M.A."/>
        </authorList>
    </citation>
    <scope>NUCLEOTIDE SEQUENCE</scope>
    <source>
        <strain evidence="11">CBS6341</strain>
    </source>
</reference>
<dbReference type="PIRSF" id="PIRSF009376">
    <property type="entry name" value="Phospholipase_D_euk"/>
    <property type="match status" value="1"/>
</dbReference>
<keyword evidence="4 7" id="KW-0378">Hydrolase</keyword>
<feature type="region of interest" description="Disordered" evidence="8">
    <location>
        <begin position="167"/>
        <end position="190"/>
    </location>
</feature>
<reference evidence="11" key="1">
    <citation type="journal article" date="2021" name="Open Biol.">
        <title>Shared evolutionary footprints suggest mitochondrial oxidative damage underlies multiple complex I losses in fungi.</title>
        <authorList>
            <person name="Schikora-Tamarit M.A."/>
            <person name="Marcet-Houben M."/>
            <person name="Nosek J."/>
            <person name="Gabaldon T."/>
        </authorList>
    </citation>
    <scope>NUCLEOTIDE SEQUENCE</scope>
    <source>
        <strain evidence="11">CBS6341</strain>
    </source>
</reference>
<organism evidence="11 12">
    <name type="scientific">Wickerhamomyces mucosus</name>
    <dbReference type="NCBI Taxonomy" id="1378264"/>
    <lineage>
        <taxon>Eukaryota</taxon>
        <taxon>Fungi</taxon>
        <taxon>Dikarya</taxon>
        <taxon>Ascomycota</taxon>
        <taxon>Saccharomycotina</taxon>
        <taxon>Saccharomycetes</taxon>
        <taxon>Phaffomycetales</taxon>
        <taxon>Wickerhamomycetaceae</taxon>
        <taxon>Wickerhamomyces</taxon>
    </lineage>
</organism>
<feature type="compositionally biased region" description="Low complexity" evidence="8">
    <location>
        <begin position="1396"/>
        <end position="1408"/>
    </location>
</feature>
<evidence type="ECO:0000256" key="1">
    <source>
        <dbReference type="ARBA" id="ARBA00000798"/>
    </source>
</evidence>
<feature type="compositionally biased region" description="Polar residues" evidence="8">
    <location>
        <begin position="334"/>
        <end position="344"/>
    </location>
</feature>
<protein>
    <recommendedName>
        <fullName evidence="7">Phospholipase</fullName>
        <ecNumber evidence="7">3.1.4.4</ecNumber>
    </recommendedName>
</protein>
<dbReference type="SMART" id="SM00155">
    <property type="entry name" value="PLDc"/>
    <property type="match status" value="2"/>
</dbReference>
<feature type="compositionally biased region" description="Low complexity" evidence="8">
    <location>
        <begin position="345"/>
        <end position="359"/>
    </location>
</feature>
<dbReference type="InterPro" id="IPR001849">
    <property type="entry name" value="PH_domain"/>
</dbReference>
<feature type="compositionally biased region" description="Low complexity" evidence="8">
    <location>
        <begin position="1589"/>
        <end position="1603"/>
    </location>
</feature>
<feature type="domain" description="PH" evidence="9">
    <location>
        <begin position="457"/>
        <end position="603"/>
    </location>
</feature>
<evidence type="ECO:0000256" key="3">
    <source>
        <dbReference type="ARBA" id="ARBA00022737"/>
    </source>
</evidence>
<dbReference type="Gene3D" id="3.30.870.10">
    <property type="entry name" value="Endonuclease Chain A"/>
    <property type="match status" value="2"/>
</dbReference>
<dbReference type="OrthoDB" id="14911at2759"/>
<evidence type="ECO:0000313" key="11">
    <source>
        <dbReference type="EMBL" id="KAH3678225.1"/>
    </source>
</evidence>
<evidence type="ECO:0000256" key="4">
    <source>
        <dbReference type="ARBA" id="ARBA00022801"/>
    </source>
</evidence>
<dbReference type="GO" id="GO:0004630">
    <property type="term" value="F:phospholipase D activity"/>
    <property type="evidence" value="ECO:0007669"/>
    <property type="project" value="UniProtKB-UniRule"/>
</dbReference>
<comment type="similarity">
    <text evidence="2 7">Belongs to the phospholipase D family.</text>
</comment>
<feature type="region of interest" description="Disordered" evidence="8">
    <location>
        <begin position="330"/>
        <end position="380"/>
    </location>
</feature>
<comment type="caution">
    <text evidence="11">The sequence shown here is derived from an EMBL/GenBank/DDBJ whole genome shotgun (WGS) entry which is preliminary data.</text>
</comment>